<dbReference type="Gene3D" id="3.40.50.12780">
    <property type="entry name" value="N-terminal domain of ligase-like"/>
    <property type="match status" value="1"/>
</dbReference>
<gene>
    <name evidence="2" type="ORF">ACFFIX_20990</name>
</gene>
<accession>A0ABV6GL42</accession>
<name>A0ABV6GL42_9BACI</name>
<proteinExistence type="predicted"/>
<evidence type="ECO:0000313" key="3">
    <source>
        <dbReference type="Proteomes" id="UP001589854"/>
    </source>
</evidence>
<dbReference type="InterPro" id="IPR042099">
    <property type="entry name" value="ANL_N_sf"/>
</dbReference>
<dbReference type="InterPro" id="IPR007534">
    <property type="entry name" value="LuxE"/>
</dbReference>
<organism evidence="2 3">
    <name type="scientific">Metabacillus herbersteinensis</name>
    <dbReference type="NCBI Taxonomy" id="283816"/>
    <lineage>
        <taxon>Bacteria</taxon>
        <taxon>Bacillati</taxon>
        <taxon>Bacillota</taxon>
        <taxon>Bacilli</taxon>
        <taxon>Bacillales</taxon>
        <taxon>Bacillaceae</taxon>
        <taxon>Metabacillus</taxon>
    </lineage>
</organism>
<sequence length="360" mass="40659">MTQEEIIKRVLHFIENADGSEEAFNKQALYLFAYQYQHNRPYQSYCRQKGKTLRTVKSWREIPPVPINAFKELPLSCELPERAEEIFMTSGTTKGIRGKHYHPTLEVYDKSMISNFKERFMKDMEKIRMAILFPNEDNIQNSSLAHYLALAYQTFGTDDSRYFVDNQGLQIKALIGELEHAEKSGEAFALLGASFSFVHLFDELHKLGKSFSLPKGSKILDTGGFKNQSRELSLNDFYEQLGSTLGVDRSNCINMYGMTELSTQLYDWGNEKVPSIKSGPYWLRTRVVNPLTGDDVPKGEQGVLVHCDLANYNSVTTVLTEDLGIEKNTGFLLLGRVQGTEAKGCSIAVDEFLKAAKGPS</sequence>
<dbReference type="Pfam" id="PF04443">
    <property type="entry name" value="LuxE"/>
    <property type="match status" value="1"/>
</dbReference>
<evidence type="ECO:0000259" key="1">
    <source>
        <dbReference type="Pfam" id="PF04443"/>
    </source>
</evidence>
<feature type="domain" description="Acyl-protein synthetase LuxE" evidence="1">
    <location>
        <begin position="18"/>
        <end position="351"/>
    </location>
</feature>
<protein>
    <submittedName>
        <fullName evidence="2">Long-chain fatty acid--CoA ligase</fullName>
    </submittedName>
</protein>
<dbReference type="GO" id="GO:0016874">
    <property type="term" value="F:ligase activity"/>
    <property type="evidence" value="ECO:0007669"/>
    <property type="project" value="UniProtKB-KW"/>
</dbReference>
<keyword evidence="2" id="KW-0436">Ligase</keyword>
<dbReference type="Proteomes" id="UP001589854">
    <property type="component" value="Unassembled WGS sequence"/>
</dbReference>
<comment type="caution">
    <text evidence="2">The sequence shown here is derived from an EMBL/GenBank/DDBJ whole genome shotgun (WGS) entry which is preliminary data.</text>
</comment>
<reference evidence="2 3" key="1">
    <citation type="submission" date="2024-09" db="EMBL/GenBank/DDBJ databases">
        <authorList>
            <person name="Sun Q."/>
            <person name="Mori K."/>
        </authorList>
    </citation>
    <scope>NUCLEOTIDE SEQUENCE [LARGE SCALE GENOMIC DNA]</scope>
    <source>
        <strain evidence="2 3">CCM 7228</strain>
    </source>
</reference>
<dbReference type="EMBL" id="JBHLVO010000026">
    <property type="protein sequence ID" value="MFC0273864.1"/>
    <property type="molecule type" value="Genomic_DNA"/>
</dbReference>
<keyword evidence="3" id="KW-1185">Reference proteome</keyword>
<evidence type="ECO:0000313" key="2">
    <source>
        <dbReference type="EMBL" id="MFC0273864.1"/>
    </source>
</evidence>